<comment type="caution">
    <text evidence="12">The sequence shown here is derived from an EMBL/GenBank/DDBJ whole genome shotgun (WGS) entry which is preliminary data.</text>
</comment>
<evidence type="ECO:0000256" key="8">
    <source>
        <dbReference type="ARBA" id="ARBA00022842"/>
    </source>
</evidence>
<reference evidence="12" key="2">
    <citation type="journal article" date="2014" name="ISME J.">
        <title>Microbial stratification in low pH oxic and suboxic macroscopic growths along an acid mine drainage.</title>
        <authorList>
            <person name="Mendez-Garcia C."/>
            <person name="Mesa V."/>
            <person name="Sprenger R.R."/>
            <person name="Richter M."/>
            <person name="Diez M.S."/>
            <person name="Solano J."/>
            <person name="Bargiela R."/>
            <person name="Golyshina O.V."/>
            <person name="Manteca A."/>
            <person name="Ramos J.L."/>
            <person name="Gallego J.R."/>
            <person name="Llorente I."/>
            <person name="Martins Dos Santos V.A."/>
            <person name="Jensen O.N."/>
            <person name="Pelaez A.I."/>
            <person name="Sanchez J."/>
            <person name="Ferrer M."/>
        </authorList>
    </citation>
    <scope>NUCLEOTIDE SEQUENCE</scope>
</reference>
<evidence type="ECO:0000256" key="4">
    <source>
        <dbReference type="ARBA" id="ARBA00011738"/>
    </source>
</evidence>
<comment type="subunit">
    <text evidence="4">Homodimer.</text>
</comment>
<reference evidence="12" key="1">
    <citation type="submission" date="2013-08" db="EMBL/GenBank/DDBJ databases">
        <authorList>
            <person name="Mendez C."/>
            <person name="Richter M."/>
            <person name="Ferrer M."/>
            <person name="Sanchez J."/>
        </authorList>
    </citation>
    <scope>NUCLEOTIDE SEQUENCE</scope>
</reference>
<dbReference type="InterPro" id="IPR055152">
    <property type="entry name" value="Transketolase-like_C_2"/>
</dbReference>
<dbReference type="Pfam" id="PF22613">
    <property type="entry name" value="Transketolase_C_1"/>
    <property type="match status" value="1"/>
</dbReference>
<dbReference type="SUPFAM" id="SSF52922">
    <property type="entry name" value="TK C-terminal domain-like"/>
    <property type="match status" value="1"/>
</dbReference>
<evidence type="ECO:0000259" key="11">
    <source>
        <dbReference type="SMART" id="SM00861"/>
    </source>
</evidence>
<dbReference type="InterPro" id="IPR020826">
    <property type="entry name" value="Transketolase_BS"/>
</dbReference>
<evidence type="ECO:0000256" key="7">
    <source>
        <dbReference type="ARBA" id="ARBA00022723"/>
    </source>
</evidence>
<evidence type="ECO:0000256" key="3">
    <source>
        <dbReference type="ARBA" id="ARBA00007131"/>
    </source>
</evidence>
<dbReference type="InterPro" id="IPR005475">
    <property type="entry name" value="Transketolase-like_Pyr-bd"/>
</dbReference>
<dbReference type="InterPro" id="IPR049557">
    <property type="entry name" value="Transketolase_CS"/>
</dbReference>
<sequence>MRTRRELANAIRALAMDAVERANSGHPGMPMGMADIAEVLWNDFLRHNPANPFWFNRDRFLLSNGHGCMLLYALLHLSGYDLSIEDLKRFRQLDSKTPGHPEYGITPGVEATTGPLGQGIAMAVGLALAEKRLSAEFNQPDGIIVEHHTYVFAGDGCLMEGISHEAASLAGTLGLGRLIVFYDDNGISIDGDVDGWFRDDTSARFRAYGWHVSPTIDGHSASAIRAAIQAARAVPDRPSLIPCRTIIGFGAPDKAGTAAAHGAALGAEEVAQARLALGWKEEPFVIPDDIYAAYDRRSQGARWEQEWQAGFEAYRLRYPGRAREFARRMDRHLPEGFEALFPRLVTAFRSDAQKIATRKASETVLETLAPALPEIIGGSADLTESNATLWSGARVFNREHAAGNYVHWGVREFGMTAALNGLLLHGGLRPFGATFLIFSDYARNAIRLAALMKLPTILVLTHDSIALGEDGPTHQPIEQLASLRLIPGLRLWRPADGVETVHAWQAAFRSSEHPTLIVLTRQGLPPIPRTAQAESAIPRGGYVLKEPDGTAELVLVATGSEVSLALEAAGVLTQSGIGTRVVSMPSVEVFESQDAAYREAVLPRSIPKRLIIEAGASSPWFRIAGAEGDVLGIDRFGLSGPGAQVYRFLGFTVEAVVRRAQALWTDGCPHSV</sequence>
<evidence type="ECO:0000256" key="6">
    <source>
        <dbReference type="ARBA" id="ARBA00022679"/>
    </source>
</evidence>
<keyword evidence="7" id="KW-0479">Metal-binding</keyword>
<dbReference type="CDD" id="cd07033">
    <property type="entry name" value="TPP_PYR_DXS_TK_like"/>
    <property type="match status" value="1"/>
</dbReference>
<dbReference type="InterPro" id="IPR005474">
    <property type="entry name" value="Transketolase_N"/>
</dbReference>
<gene>
    <name evidence="12" type="ORF">B1B_08725</name>
</gene>
<dbReference type="InterPro" id="IPR009014">
    <property type="entry name" value="Transketo_C/PFOR_II"/>
</dbReference>
<dbReference type="PANTHER" id="PTHR43522:SF2">
    <property type="entry name" value="TRANSKETOLASE 1-RELATED"/>
    <property type="match status" value="1"/>
</dbReference>
<dbReference type="FunFam" id="3.40.50.920:FF:000003">
    <property type="entry name" value="Transketolase"/>
    <property type="match status" value="1"/>
</dbReference>
<evidence type="ECO:0000256" key="9">
    <source>
        <dbReference type="ARBA" id="ARBA00023052"/>
    </source>
</evidence>
<dbReference type="Gene3D" id="3.40.50.970">
    <property type="match status" value="2"/>
</dbReference>
<keyword evidence="8" id="KW-0460">Magnesium</keyword>
<organism evidence="12">
    <name type="scientific">mine drainage metagenome</name>
    <dbReference type="NCBI Taxonomy" id="410659"/>
    <lineage>
        <taxon>unclassified sequences</taxon>
        <taxon>metagenomes</taxon>
        <taxon>ecological metagenomes</taxon>
    </lineage>
</organism>
<dbReference type="InterPro" id="IPR033247">
    <property type="entry name" value="Transketolase_fam"/>
</dbReference>
<comment type="similarity">
    <text evidence="3">Belongs to the transketolase family.</text>
</comment>
<dbReference type="PANTHER" id="PTHR43522">
    <property type="entry name" value="TRANSKETOLASE"/>
    <property type="match status" value="1"/>
</dbReference>
<evidence type="ECO:0000256" key="5">
    <source>
        <dbReference type="ARBA" id="ARBA00013152"/>
    </source>
</evidence>
<evidence type="ECO:0000313" key="12">
    <source>
        <dbReference type="EMBL" id="EQD57573.1"/>
    </source>
</evidence>
<keyword evidence="6 12" id="KW-0808">Transferase</keyword>
<keyword evidence="9" id="KW-0786">Thiamine pyrophosphate</keyword>
<dbReference type="GO" id="GO:0046872">
    <property type="term" value="F:metal ion binding"/>
    <property type="evidence" value="ECO:0007669"/>
    <property type="project" value="UniProtKB-KW"/>
</dbReference>
<dbReference type="NCBIfam" id="TIGR00232">
    <property type="entry name" value="tktlase_bact"/>
    <property type="match status" value="1"/>
</dbReference>
<comment type="cofactor">
    <cofactor evidence="1">
        <name>Mg(2+)</name>
        <dbReference type="ChEBI" id="CHEBI:18420"/>
    </cofactor>
</comment>
<name>T1AM70_9ZZZZ</name>
<dbReference type="Pfam" id="PF02779">
    <property type="entry name" value="Transket_pyr"/>
    <property type="match status" value="1"/>
</dbReference>
<dbReference type="SMART" id="SM00861">
    <property type="entry name" value="Transket_pyr"/>
    <property type="match status" value="1"/>
</dbReference>
<evidence type="ECO:0000256" key="1">
    <source>
        <dbReference type="ARBA" id="ARBA00001946"/>
    </source>
</evidence>
<accession>T1AM70</accession>
<dbReference type="GO" id="GO:0006098">
    <property type="term" value="P:pentose-phosphate shunt"/>
    <property type="evidence" value="ECO:0007669"/>
    <property type="project" value="TreeGrafter"/>
</dbReference>
<dbReference type="EC" id="2.2.1.1" evidence="5"/>
<dbReference type="Gene3D" id="3.40.50.920">
    <property type="match status" value="1"/>
</dbReference>
<dbReference type="FunFam" id="3.40.50.970:FF:000003">
    <property type="entry name" value="Transketolase"/>
    <property type="match status" value="1"/>
</dbReference>
<feature type="domain" description="Transketolase-like pyrimidine-binding" evidence="11">
    <location>
        <begin position="355"/>
        <end position="527"/>
    </location>
</feature>
<comment type="catalytic activity">
    <reaction evidence="10">
        <text>D-sedoheptulose 7-phosphate + D-glyceraldehyde 3-phosphate = aldehydo-D-ribose 5-phosphate + D-xylulose 5-phosphate</text>
        <dbReference type="Rhea" id="RHEA:10508"/>
        <dbReference type="ChEBI" id="CHEBI:57483"/>
        <dbReference type="ChEBI" id="CHEBI:57737"/>
        <dbReference type="ChEBI" id="CHEBI:58273"/>
        <dbReference type="ChEBI" id="CHEBI:59776"/>
        <dbReference type="EC" id="2.2.1.1"/>
    </reaction>
</comment>
<dbReference type="InterPro" id="IPR029061">
    <property type="entry name" value="THDP-binding"/>
</dbReference>
<comment type="cofactor">
    <cofactor evidence="2">
        <name>thiamine diphosphate</name>
        <dbReference type="ChEBI" id="CHEBI:58937"/>
    </cofactor>
</comment>
<dbReference type="CDD" id="cd02012">
    <property type="entry name" value="TPP_TK"/>
    <property type="match status" value="1"/>
</dbReference>
<dbReference type="EMBL" id="AUZY01005722">
    <property type="protein sequence ID" value="EQD57573.1"/>
    <property type="molecule type" value="Genomic_DNA"/>
</dbReference>
<dbReference type="SUPFAM" id="SSF52518">
    <property type="entry name" value="Thiamin diphosphate-binding fold (THDP-binding)"/>
    <property type="match status" value="2"/>
</dbReference>
<dbReference type="AlphaFoldDB" id="T1AM70"/>
<dbReference type="PROSITE" id="PS00802">
    <property type="entry name" value="TRANSKETOLASE_2"/>
    <property type="match status" value="1"/>
</dbReference>
<evidence type="ECO:0000256" key="2">
    <source>
        <dbReference type="ARBA" id="ARBA00001964"/>
    </source>
</evidence>
<protein>
    <recommendedName>
        <fullName evidence="5">transketolase</fullName>
        <ecNumber evidence="5">2.2.1.1</ecNumber>
    </recommendedName>
</protein>
<dbReference type="Pfam" id="PF00456">
    <property type="entry name" value="Transketolase_N"/>
    <property type="match status" value="1"/>
</dbReference>
<dbReference type="GO" id="GO:0004802">
    <property type="term" value="F:transketolase activity"/>
    <property type="evidence" value="ECO:0007669"/>
    <property type="project" value="UniProtKB-EC"/>
</dbReference>
<proteinExistence type="inferred from homology"/>
<dbReference type="FunFam" id="3.40.50.970:FF:000004">
    <property type="entry name" value="Transketolase"/>
    <property type="match status" value="1"/>
</dbReference>
<evidence type="ECO:0000256" key="10">
    <source>
        <dbReference type="ARBA" id="ARBA00049473"/>
    </source>
</evidence>
<dbReference type="InterPro" id="IPR005478">
    <property type="entry name" value="Transketolase_bac-like"/>
</dbReference>
<dbReference type="PROSITE" id="PS00801">
    <property type="entry name" value="TRANSKETOLASE_1"/>
    <property type="match status" value="1"/>
</dbReference>
<dbReference type="GO" id="GO:0005829">
    <property type="term" value="C:cytosol"/>
    <property type="evidence" value="ECO:0007669"/>
    <property type="project" value="TreeGrafter"/>
</dbReference>